<gene>
    <name evidence="2" type="ORF">B0A75_07340</name>
</gene>
<keyword evidence="1" id="KW-0812">Transmembrane</keyword>
<evidence type="ECO:0000313" key="3">
    <source>
        <dbReference type="Proteomes" id="UP000198336"/>
    </source>
</evidence>
<accession>A0A226I5C7</accession>
<keyword evidence="1" id="KW-1133">Transmembrane helix</keyword>
<reference evidence="2 3" key="1">
    <citation type="submission" date="2016-11" db="EMBL/GenBank/DDBJ databases">
        <title>Whole genomes of Flavobacteriaceae.</title>
        <authorList>
            <person name="Stine C."/>
            <person name="Li C."/>
            <person name="Tadesse D."/>
        </authorList>
    </citation>
    <scope>NUCLEOTIDE SEQUENCE [LARGE SCALE GENOMIC DNA]</scope>
    <source>
        <strain evidence="2 3">CCUG 59446</strain>
    </source>
</reference>
<name>A0A226I5C7_9FLAO</name>
<comment type="caution">
    <text evidence="2">The sequence shown here is derived from an EMBL/GenBank/DDBJ whole genome shotgun (WGS) entry which is preliminary data.</text>
</comment>
<feature type="transmembrane region" description="Helical" evidence="1">
    <location>
        <begin position="39"/>
        <end position="58"/>
    </location>
</feature>
<dbReference type="Proteomes" id="UP000198336">
    <property type="component" value="Unassembled WGS sequence"/>
</dbReference>
<feature type="transmembrane region" description="Helical" evidence="1">
    <location>
        <begin position="7"/>
        <end position="24"/>
    </location>
</feature>
<evidence type="ECO:0000256" key="1">
    <source>
        <dbReference type="SAM" id="Phobius"/>
    </source>
</evidence>
<keyword evidence="3" id="KW-1185">Reference proteome</keyword>
<organism evidence="2 3">
    <name type="scientific">Flavobacterium oncorhynchi</name>
    <dbReference type="NCBI Taxonomy" id="728056"/>
    <lineage>
        <taxon>Bacteria</taxon>
        <taxon>Pseudomonadati</taxon>
        <taxon>Bacteroidota</taxon>
        <taxon>Flavobacteriia</taxon>
        <taxon>Flavobacteriales</taxon>
        <taxon>Flavobacteriaceae</taxon>
        <taxon>Flavobacterium</taxon>
    </lineage>
</organism>
<proteinExistence type="predicted"/>
<keyword evidence="1" id="KW-0472">Membrane</keyword>
<protein>
    <submittedName>
        <fullName evidence="2">Uncharacterized protein</fullName>
    </submittedName>
</protein>
<sequence length="65" mass="7817">MKFLKYVFLVLGVLSAIGFINSFFKLELTHELFFFKANIWIYRIYQLTLAAVFIIAYFNKRDKEI</sequence>
<evidence type="ECO:0000313" key="2">
    <source>
        <dbReference type="EMBL" id="OXB01369.1"/>
    </source>
</evidence>
<dbReference type="AlphaFoldDB" id="A0A226I5C7"/>
<dbReference type="EMBL" id="MUHA01000007">
    <property type="protein sequence ID" value="OXB01369.1"/>
    <property type="molecule type" value="Genomic_DNA"/>
</dbReference>